<sequence length="45" mass="5198">MTTLVLQPTLRIWATIAAPFQAIAAAYKSKEPMPHWTEYLHDEQK</sequence>
<evidence type="ECO:0000313" key="1">
    <source>
        <dbReference type="EMBL" id="PSL18670.1"/>
    </source>
</evidence>
<organism evidence="1 2">
    <name type="scientific">Shimia abyssi</name>
    <dbReference type="NCBI Taxonomy" id="1662395"/>
    <lineage>
        <taxon>Bacteria</taxon>
        <taxon>Pseudomonadati</taxon>
        <taxon>Pseudomonadota</taxon>
        <taxon>Alphaproteobacteria</taxon>
        <taxon>Rhodobacterales</taxon>
        <taxon>Roseobacteraceae</taxon>
    </lineage>
</organism>
<accession>A0A2P8FAC5</accession>
<dbReference type="EMBL" id="PYGJ01000009">
    <property type="protein sequence ID" value="PSL18670.1"/>
    <property type="molecule type" value="Genomic_DNA"/>
</dbReference>
<dbReference type="Proteomes" id="UP000240418">
    <property type="component" value="Unassembled WGS sequence"/>
</dbReference>
<gene>
    <name evidence="1" type="ORF">CLV88_10955</name>
</gene>
<proteinExistence type="predicted"/>
<evidence type="ECO:0000313" key="2">
    <source>
        <dbReference type="Proteomes" id="UP000240418"/>
    </source>
</evidence>
<reference evidence="1 2" key="1">
    <citation type="submission" date="2018-03" db="EMBL/GenBank/DDBJ databases">
        <title>Genomic Encyclopedia of Archaeal and Bacterial Type Strains, Phase II (KMG-II): from individual species to whole genera.</title>
        <authorList>
            <person name="Goeker M."/>
        </authorList>
    </citation>
    <scope>NUCLEOTIDE SEQUENCE [LARGE SCALE GENOMIC DNA]</scope>
    <source>
        <strain evidence="1 2">DSM 100673</strain>
    </source>
</reference>
<dbReference type="AlphaFoldDB" id="A0A2P8FAC5"/>
<comment type="caution">
    <text evidence="1">The sequence shown here is derived from an EMBL/GenBank/DDBJ whole genome shotgun (WGS) entry which is preliminary data.</text>
</comment>
<protein>
    <submittedName>
        <fullName evidence="1">Uncharacterized protein</fullName>
    </submittedName>
</protein>
<name>A0A2P8FAC5_9RHOB</name>
<dbReference type="RefSeq" id="WP_165798899.1">
    <property type="nucleotide sequence ID" value="NZ_PYGJ01000009.1"/>
</dbReference>
<keyword evidence="2" id="KW-1185">Reference proteome</keyword>